<name>A0AAE3ILN1_9BACT</name>
<dbReference type="RefSeq" id="WP_263036734.1">
    <property type="nucleotide sequence ID" value="NZ_JAOTPL010000002.1"/>
</dbReference>
<evidence type="ECO:0000256" key="1">
    <source>
        <dbReference type="SAM" id="SignalP"/>
    </source>
</evidence>
<proteinExistence type="predicted"/>
<dbReference type="Gene3D" id="2.40.230.20">
    <property type="entry name" value="Nucleoside-specific channel-forming protein, Tsx-like"/>
    <property type="match status" value="1"/>
</dbReference>
<keyword evidence="3" id="KW-1185">Reference proteome</keyword>
<sequence length="229" mass="26102">MRKLLCSLLLASGIHAHAQELQLHYDFLKERQYLTGTFEIFKPDRLGSTFMFTDVDFNRHKGGASLAYFEIARKFNIPNKAIDGLNAHIEYNDGLLISKSETPIGIPINRAVLAGVGFPVKLGNFVLNTSYLYKNIQRSNGLDGQFTAVWHQNLFNDKMTIRGFLDVWSQPKHWNDKNKKTAVLLTEPQFLYNITPKFSIGSEVEISKNFVVGTDDLKVFPTVMVKWGW</sequence>
<organism evidence="2 3">
    <name type="scientific">Haoranjiania flava</name>
    <dbReference type="NCBI Taxonomy" id="1856322"/>
    <lineage>
        <taxon>Bacteria</taxon>
        <taxon>Pseudomonadati</taxon>
        <taxon>Bacteroidota</taxon>
        <taxon>Chitinophagia</taxon>
        <taxon>Chitinophagales</taxon>
        <taxon>Chitinophagaceae</taxon>
        <taxon>Haoranjiania</taxon>
    </lineage>
</organism>
<keyword evidence="1" id="KW-0732">Signal</keyword>
<feature type="signal peptide" evidence="1">
    <location>
        <begin position="1"/>
        <end position="18"/>
    </location>
</feature>
<dbReference type="Pfam" id="PF16412">
    <property type="entry name" value="DUF5020"/>
    <property type="match status" value="1"/>
</dbReference>
<feature type="chain" id="PRO_5042062761" evidence="1">
    <location>
        <begin position="19"/>
        <end position="229"/>
    </location>
</feature>
<dbReference type="EMBL" id="JAOTPL010000002">
    <property type="protein sequence ID" value="MCU7693246.1"/>
    <property type="molecule type" value="Genomic_DNA"/>
</dbReference>
<dbReference type="Proteomes" id="UP001209317">
    <property type="component" value="Unassembled WGS sequence"/>
</dbReference>
<accession>A0AAE3ILN1</accession>
<comment type="caution">
    <text evidence="2">The sequence shown here is derived from an EMBL/GenBank/DDBJ whole genome shotgun (WGS) entry which is preliminary data.</text>
</comment>
<gene>
    <name evidence="2" type="ORF">OD355_01805</name>
</gene>
<evidence type="ECO:0000313" key="3">
    <source>
        <dbReference type="Proteomes" id="UP001209317"/>
    </source>
</evidence>
<dbReference type="InterPro" id="IPR036777">
    <property type="entry name" value="Channel_Tsx-like_sf"/>
</dbReference>
<dbReference type="AlphaFoldDB" id="A0AAE3ILN1"/>
<dbReference type="GO" id="GO:0009279">
    <property type="term" value="C:cell outer membrane"/>
    <property type="evidence" value="ECO:0007669"/>
    <property type="project" value="InterPro"/>
</dbReference>
<reference evidence="2" key="1">
    <citation type="submission" date="2022-10" db="EMBL/GenBank/DDBJ databases">
        <authorList>
            <person name="Kim H.S."/>
            <person name="Kim J.-S."/>
            <person name="Suh M.K."/>
            <person name="Eom M.K."/>
            <person name="Lee J.-S."/>
        </authorList>
    </citation>
    <scope>NUCLEOTIDE SEQUENCE</scope>
    <source>
        <strain evidence="2">LIP-5</strain>
    </source>
</reference>
<protein>
    <submittedName>
        <fullName evidence="2">DUF5020 family protein</fullName>
    </submittedName>
</protein>
<evidence type="ECO:0000313" key="2">
    <source>
        <dbReference type="EMBL" id="MCU7693246.1"/>
    </source>
</evidence>